<dbReference type="InterPro" id="IPR036388">
    <property type="entry name" value="WH-like_DNA-bd_sf"/>
</dbReference>
<evidence type="ECO:0000313" key="10">
    <source>
        <dbReference type="Proteomes" id="UP000680304"/>
    </source>
</evidence>
<evidence type="ECO:0000259" key="8">
    <source>
        <dbReference type="PROSITE" id="PS00716"/>
    </source>
</evidence>
<name>A0ABQ4N7D7_9BACL</name>
<keyword evidence="5 6" id="KW-0804">Transcription</keyword>
<accession>A0ABQ4N7D7</accession>
<dbReference type="InterPro" id="IPR000943">
    <property type="entry name" value="RNA_pol_sigma70"/>
</dbReference>
<feature type="domain" description="RNA polymerase sigma-70" evidence="8">
    <location>
        <begin position="228"/>
        <end position="254"/>
    </location>
</feature>
<reference evidence="9 10" key="1">
    <citation type="submission" date="2021-04" db="EMBL/GenBank/DDBJ databases">
        <title>Draft genome sequence of Paenibacillus cisolokensis, LC2-13A.</title>
        <authorList>
            <person name="Uke A."/>
            <person name="Chhe C."/>
            <person name="Baramee S."/>
            <person name="Kosugi A."/>
        </authorList>
    </citation>
    <scope>NUCLEOTIDE SEQUENCE [LARGE SCALE GENOMIC DNA]</scope>
    <source>
        <strain evidence="9 10">LC2-13A</strain>
    </source>
</reference>
<dbReference type="Gene3D" id="1.20.120.1810">
    <property type="match status" value="1"/>
</dbReference>
<dbReference type="Pfam" id="PF04539">
    <property type="entry name" value="Sigma70_r3"/>
    <property type="match status" value="1"/>
</dbReference>
<dbReference type="PIRSF" id="PIRSF000770">
    <property type="entry name" value="RNA_pol_sigma-SigE/K"/>
    <property type="match status" value="1"/>
</dbReference>
<dbReference type="InterPro" id="IPR014284">
    <property type="entry name" value="RNA_pol_sigma-70_dom"/>
</dbReference>
<dbReference type="EMBL" id="BOVJ01000081">
    <property type="protein sequence ID" value="GIQ64149.1"/>
    <property type="molecule type" value="Genomic_DNA"/>
</dbReference>
<dbReference type="NCBIfam" id="TIGR02850">
    <property type="entry name" value="spore_sigG"/>
    <property type="match status" value="1"/>
</dbReference>
<dbReference type="NCBIfam" id="TIGR02937">
    <property type="entry name" value="sigma70-ECF"/>
    <property type="match status" value="1"/>
</dbReference>
<protein>
    <recommendedName>
        <fullName evidence="6">RNA polymerase sigma factor</fullName>
    </recommendedName>
</protein>
<dbReference type="PROSITE" id="PS00716">
    <property type="entry name" value="SIGMA70_2"/>
    <property type="match status" value="1"/>
</dbReference>
<keyword evidence="1" id="KW-0749">Sporulation</keyword>
<dbReference type="SUPFAM" id="SSF88659">
    <property type="entry name" value="Sigma3 and sigma4 domains of RNA polymerase sigma factors"/>
    <property type="match status" value="2"/>
</dbReference>
<feature type="domain" description="RNA polymerase sigma-70" evidence="7">
    <location>
        <begin position="67"/>
        <end position="80"/>
    </location>
</feature>
<keyword evidence="2 6" id="KW-0805">Transcription regulation</keyword>
<organism evidence="9 10">
    <name type="scientific">Paenibacillus cisolokensis</name>
    <dbReference type="NCBI Taxonomy" id="1658519"/>
    <lineage>
        <taxon>Bacteria</taxon>
        <taxon>Bacillati</taxon>
        <taxon>Bacillota</taxon>
        <taxon>Bacilli</taxon>
        <taxon>Bacillales</taxon>
        <taxon>Paenibacillaceae</taxon>
        <taxon>Paenibacillus</taxon>
    </lineage>
</organism>
<dbReference type="NCBIfam" id="NF006071">
    <property type="entry name" value="PRK08215.1"/>
    <property type="match status" value="1"/>
</dbReference>
<dbReference type="InterPro" id="IPR050239">
    <property type="entry name" value="Sigma-70_RNA_pol_init_factors"/>
</dbReference>
<evidence type="ECO:0000313" key="9">
    <source>
        <dbReference type="EMBL" id="GIQ64149.1"/>
    </source>
</evidence>
<dbReference type="Proteomes" id="UP000680304">
    <property type="component" value="Unassembled WGS sequence"/>
</dbReference>
<dbReference type="Pfam" id="PF04542">
    <property type="entry name" value="Sigma70_r2"/>
    <property type="match status" value="1"/>
</dbReference>
<comment type="caution">
    <text evidence="9">The sequence shown here is derived from an EMBL/GenBank/DDBJ whole genome shotgun (WGS) entry which is preliminary data.</text>
</comment>
<evidence type="ECO:0000256" key="5">
    <source>
        <dbReference type="ARBA" id="ARBA00023163"/>
    </source>
</evidence>
<sequence>MTRNKVEICGVDTAKLPVLTNAEMRELFTALQTRNERSAREKLVNGNLRLVLSVIQRFNNRGEFVDDLFQVGCIGLMKAIDNFDLSQNVKFSTYAVPMIIGEIRRYLRDNNPIRVSRSLRDIAYKALQVRDTLTNQNSREPTIFEISEALNVPKEDVVFALDAIQDPVSLFEPIYHDGGDPIYVMDQVSDEKSKDGTWIEEIALREAMHKLGEREKMILSMRFFEGKTQMEVAEEIGISQAQVSRLEKSAIQQMQKHVKI</sequence>
<dbReference type="Pfam" id="PF04545">
    <property type="entry name" value="Sigma70_r4"/>
    <property type="match status" value="1"/>
</dbReference>
<dbReference type="InterPro" id="IPR007627">
    <property type="entry name" value="RNA_pol_sigma70_r2"/>
</dbReference>
<comment type="function">
    <text evidence="6">Sigma factors are initiation factors that promote the attachment of RNA polymerase to specific initiation sites and are then released.</text>
</comment>
<dbReference type="InterPro" id="IPR007630">
    <property type="entry name" value="RNA_pol_sigma70_r4"/>
</dbReference>
<keyword evidence="3 6" id="KW-0731">Sigma factor</keyword>
<dbReference type="InterPro" id="IPR014212">
    <property type="entry name" value="RNA_pol_sigma-G"/>
</dbReference>
<dbReference type="CDD" id="cd06171">
    <property type="entry name" value="Sigma70_r4"/>
    <property type="match status" value="1"/>
</dbReference>
<keyword evidence="10" id="KW-1185">Reference proteome</keyword>
<comment type="similarity">
    <text evidence="6">Belongs to the sigma-70 factor family.</text>
</comment>
<dbReference type="PANTHER" id="PTHR30603:SF17">
    <property type="entry name" value="RNA POLYMERASE SIGMA-G FACTOR"/>
    <property type="match status" value="1"/>
</dbReference>
<proteinExistence type="inferred from homology"/>
<dbReference type="InterPro" id="IPR013325">
    <property type="entry name" value="RNA_pol_sigma_r2"/>
</dbReference>
<dbReference type="NCBIfam" id="TIGR02980">
    <property type="entry name" value="SigBFG"/>
    <property type="match status" value="1"/>
</dbReference>
<evidence type="ECO:0000259" key="7">
    <source>
        <dbReference type="PROSITE" id="PS00715"/>
    </source>
</evidence>
<dbReference type="NCBIfam" id="NF004052">
    <property type="entry name" value="PRK05572.1"/>
    <property type="match status" value="1"/>
</dbReference>
<dbReference type="SUPFAM" id="SSF88946">
    <property type="entry name" value="Sigma2 domain of RNA polymerase sigma factors"/>
    <property type="match status" value="1"/>
</dbReference>
<dbReference type="PRINTS" id="PR00046">
    <property type="entry name" value="SIGMA70FCT"/>
</dbReference>
<dbReference type="PROSITE" id="PS00715">
    <property type="entry name" value="SIGMA70_1"/>
    <property type="match status" value="1"/>
</dbReference>
<evidence type="ECO:0000256" key="6">
    <source>
        <dbReference type="RuleBase" id="RU362124"/>
    </source>
</evidence>
<gene>
    <name evidence="9" type="primary">sigG</name>
    <name evidence="9" type="ORF">PACILC2_27170</name>
</gene>
<dbReference type="RefSeq" id="WP_213529002.1">
    <property type="nucleotide sequence ID" value="NZ_BOVJ01000081.1"/>
</dbReference>
<dbReference type="InterPro" id="IPR007624">
    <property type="entry name" value="RNA_pol_sigma70_r3"/>
</dbReference>
<dbReference type="PANTHER" id="PTHR30603">
    <property type="entry name" value="RNA POLYMERASE SIGMA FACTOR RPO"/>
    <property type="match status" value="1"/>
</dbReference>
<dbReference type="Gene3D" id="1.10.10.10">
    <property type="entry name" value="Winged helix-like DNA-binding domain superfamily/Winged helix DNA-binding domain"/>
    <property type="match status" value="2"/>
</dbReference>
<evidence type="ECO:0000256" key="3">
    <source>
        <dbReference type="ARBA" id="ARBA00023082"/>
    </source>
</evidence>
<dbReference type="InterPro" id="IPR014322">
    <property type="entry name" value="RNA_pol_sigma-B/F/G"/>
</dbReference>
<evidence type="ECO:0000256" key="1">
    <source>
        <dbReference type="ARBA" id="ARBA00022969"/>
    </source>
</evidence>
<evidence type="ECO:0000256" key="2">
    <source>
        <dbReference type="ARBA" id="ARBA00023015"/>
    </source>
</evidence>
<keyword evidence="4 6" id="KW-0238">DNA-binding</keyword>
<evidence type="ECO:0000256" key="4">
    <source>
        <dbReference type="ARBA" id="ARBA00023125"/>
    </source>
</evidence>
<dbReference type="InterPro" id="IPR013324">
    <property type="entry name" value="RNA_pol_sigma_r3/r4-like"/>
</dbReference>